<evidence type="ECO:0000313" key="2">
    <source>
        <dbReference type="Proteomes" id="UP000597877"/>
    </source>
</evidence>
<protein>
    <submittedName>
        <fullName evidence="1">DUF4258 domain-containing protein</fullName>
    </submittedName>
</protein>
<proteinExistence type="predicted"/>
<name>A0ABR7F5A7_9FIRM</name>
<organism evidence="1 2">
    <name type="scientific">Eubacterium segne</name>
    <dbReference type="NCBI Taxonomy" id="2763045"/>
    <lineage>
        <taxon>Bacteria</taxon>
        <taxon>Bacillati</taxon>
        <taxon>Bacillota</taxon>
        <taxon>Clostridia</taxon>
        <taxon>Eubacteriales</taxon>
        <taxon>Eubacteriaceae</taxon>
        <taxon>Eubacterium</taxon>
    </lineage>
</organism>
<reference evidence="1 2" key="1">
    <citation type="submission" date="2020-08" db="EMBL/GenBank/DDBJ databases">
        <title>Genome public.</title>
        <authorList>
            <person name="Liu C."/>
            <person name="Sun Q."/>
        </authorList>
    </citation>
    <scope>NUCLEOTIDE SEQUENCE [LARGE SCALE GENOMIC DNA]</scope>
    <source>
        <strain evidence="1 2">BX4</strain>
    </source>
</reference>
<evidence type="ECO:0000313" key="1">
    <source>
        <dbReference type="EMBL" id="MBC5668791.1"/>
    </source>
</evidence>
<dbReference type="EMBL" id="JACOOZ010000010">
    <property type="protein sequence ID" value="MBC5668791.1"/>
    <property type="molecule type" value="Genomic_DNA"/>
</dbReference>
<dbReference type="Proteomes" id="UP000597877">
    <property type="component" value="Unassembled WGS sequence"/>
</dbReference>
<dbReference type="RefSeq" id="WP_186840662.1">
    <property type="nucleotide sequence ID" value="NZ_JACOOZ010000010.1"/>
</dbReference>
<dbReference type="Pfam" id="PF14076">
    <property type="entry name" value="DUF4258"/>
    <property type="match status" value="1"/>
</dbReference>
<keyword evidence="2" id="KW-1185">Reference proteome</keyword>
<dbReference type="InterPro" id="IPR025354">
    <property type="entry name" value="DUF4258"/>
</dbReference>
<sequence length="102" mass="11972">MQIDELKKYISENAIRWSAHCLERMQERDISRADVKKCALEGEIIEDYPDDFPHPSCLIFGYTINDKIIHVVAGSDGKYIYIITAYFPNTIKFEKDLKTRRK</sequence>
<accession>A0ABR7F5A7</accession>
<gene>
    <name evidence="1" type="ORF">H8S00_12525</name>
</gene>
<comment type="caution">
    <text evidence="1">The sequence shown here is derived from an EMBL/GenBank/DDBJ whole genome shotgun (WGS) entry which is preliminary data.</text>
</comment>